<keyword evidence="4 5" id="KW-0342">GTP-binding</keyword>
<dbReference type="SUPFAM" id="SSF55307">
    <property type="entry name" value="Tubulin C-terminal domain-like"/>
    <property type="match status" value="1"/>
</dbReference>
<dbReference type="PROSITE" id="PS00227">
    <property type="entry name" value="TUBULIN"/>
    <property type="match status" value="1"/>
</dbReference>
<reference evidence="8" key="1">
    <citation type="submission" date="2023-01" db="EMBL/GenBank/DDBJ databases">
        <title>Metagenome sequencing of chrysophaentin producing Chrysophaeum taylorii.</title>
        <authorList>
            <person name="Davison J."/>
            <person name="Bewley C."/>
        </authorList>
    </citation>
    <scope>NUCLEOTIDE SEQUENCE</scope>
    <source>
        <strain evidence="8">NIES-1699</strain>
    </source>
</reference>
<dbReference type="Gene3D" id="1.10.287.600">
    <property type="entry name" value="Helix hairpin bin"/>
    <property type="match status" value="1"/>
</dbReference>
<proteinExistence type="inferred from homology"/>
<evidence type="ECO:0000313" key="9">
    <source>
        <dbReference type="Proteomes" id="UP001230188"/>
    </source>
</evidence>
<protein>
    <recommendedName>
        <fullName evidence="7">Tubulin/FtsZ GTPase domain-containing protein</fullName>
    </recommendedName>
</protein>
<dbReference type="InterPro" id="IPR023123">
    <property type="entry name" value="Tubulin_C"/>
</dbReference>
<dbReference type="EMBL" id="JAQMWT010000587">
    <property type="protein sequence ID" value="KAJ8599113.1"/>
    <property type="molecule type" value="Genomic_DNA"/>
</dbReference>
<dbReference type="InterPro" id="IPR003008">
    <property type="entry name" value="Tubulin_FtsZ_GTPase"/>
</dbReference>
<dbReference type="Proteomes" id="UP001230188">
    <property type="component" value="Unassembled WGS sequence"/>
</dbReference>
<evidence type="ECO:0000256" key="2">
    <source>
        <dbReference type="ARBA" id="ARBA00022701"/>
    </source>
</evidence>
<evidence type="ECO:0000256" key="4">
    <source>
        <dbReference type="ARBA" id="ARBA00023134"/>
    </source>
</evidence>
<dbReference type="InterPro" id="IPR004057">
    <property type="entry name" value="Epsilon_tubulin"/>
</dbReference>
<dbReference type="PRINTS" id="PR01519">
    <property type="entry name" value="EPSLNTUBULIN"/>
</dbReference>
<keyword evidence="2 5" id="KW-0493">Microtubule</keyword>
<name>A0AAD7XH39_9STRA</name>
<organism evidence="8 9">
    <name type="scientific">Chrysophaeum taylorii</name>
    <dbReference type="NCBI Taxonomy" id="2483200"/>
    <lineage>
        <taxon>Eukaryota</taxon>
        <taxon>Sar</taxon>
        <taxon>Stramenopiles</taxon>
        <taxon>Ochrophyta</taxon>
        <taxon>Pelagophyceae</taxon>
        <taxon>Pelagomonadales</taxon>
        <taxon>Pelagomonadaceae</taxon>
        <taxon>Chrysophaeum</taxon>
    </lineage>
</organism>
<feature type="region of interest" description="Disordered" evidence="6">
    <location>
        <begin position="273"/>
        <end position="292"/>
    </location>
</feature>
<dbReference type="Gene3D" id="3.40.50.1440">
    <property type="entry name" value="Tubulin/FtsZ, GTPase domain"/>
    <property type="match status" value="1"/>
</dbReference>
<dbReference type="InterPro" id="IPR036525">
    <property type="entry name" value="Tubulin/FtsZ_GTPase_sf"/>
</dbReference>
<dbReference type="InterPro" id="IPR008280">
    <property type="entry name" value="Tub_FtsZ_C"/>
</dbReference>
<evidence type="ECO:0000256" key="5">
    <source>
        <dbReference type="RuleBase" id="RU000352"/>
    </source>
</evidence>
<dbReference type="InterPro" id="IPR017975">
    <property type="entry name" value="Tubulin_CS"/>
</dbReference>
<evidence type="ECO:0000256" key="1">
    <source>
        <dbReference type="ARBA" id="ARBA00009636"/>
    </source>
</evidence>
<comment type="caution">
    <text evidence="8">The sequence shown here is derived from an EMBL/GenBank/DDBJ whole genome shotgun (WGS) entry which is preliminary data.</text>
</comment>
<dbReference type="GO" id="GO:0005525">
    <property type="term" value="F:GTP binding"/>
    <property type="evidence" value="ECO:0007669"/>
    <property type="project" value="UniProtKB-UniRule"/>
</dbReference>
<dbReference type="GO" id="GO:0005874">
    <property type="term" value="C:microtubule"/>
    <property type="evidence" value="ECO:0007669"/>
    <property type="project" value="UniProtKB-KW"/>
</dbReference>
<dbReference type="PANTHER" id="PTHR11588">
    <property type="entry name" value="TUBULIN"/>
    <property type="match status" value="1"/>
</dbReference>
<dbReference type="GO" id="GO:0007017">
    <property type="term" value="P:microtubule-based process"/>
    <property type="evidence" value="ECO:0007669"/>
    <property type="project" value="InterPro"/>
</dbReference>
<keyword evidence="3 5" id="KW-0547">Nucleotide-binding</keyword>
<feature type="domain" description="Tubulin/FtsZ GTPase" evidence="7">
    <location>
        <begin position="47"/>
        <end position="245"/>
    </location>
</feature>
<dbReference type="PRINTS" id="PR01161">
    <property type="entry name" value="TUBULIN"/>
</dbReference>
<comment type="similarity">
    <text evidence="1 5">Belongs to the tubulin family.</text>
</comment>
<accession>A0AAD7XH39</accession>
<dbReference type="AlphaFoldDB" id="A0AAD7XH39"/>
<keyword evidence="9" id="KW-1185">Reference proteome</keyword>
<dbReference type="SMART" id="SM00864">
    <property type="entry name" value="Tubulin"/>
    <property type="match status" value="1"/>
</dbReference>
<dbReference type="Pfam" id="PF00091">
    <property type="entry name" value="Tubulin"/>
    <property type="match status" value="1"/>
</dbReference>
<dbReference type="InterPro" id="IPR000217">
    <property type="entry name" value="Tubulin"/>
</dbReference>
<evidence type="ECO:0000256" key="6">
    <source>
        <dbReference type="SAM" id="MobiDB-lite"/>
    </source>
</evidence>
<dbReference type="SUPFAM" id="SSF52490">
    <property type="entry name" value="Tubulin nucleotide-binding domain-like"/>
    <property type="match status" value="1"/>
</dbReference>
<sequence>MITVQIGQCGNQIGRRFWVELAHEAATQSTAYDASMACNFRNVDSRSNGRLGIGSELATLRARAVLVDMEEGVVAETRRDPVFGELFDAAHLVTDVSGAGNNWAHGYGAYGPLHGDAVASACREALEACEGPPQGVVVLSSVGGGTGSGLGSWIVERLADDYPKLPKICVPVFPSADDDVVTSPYNAVLATRHLAECASLVIPLDNDALARRAIRAENGTRGFDELNDVAAQFLVHFTAGARYGGPTLGDVVSRVAPFPSLNVVAPGLAPVLPRRSNRRSKEPKTDAASYDSGSRLIDDACSWRSRLLTLTQRRGHFARAPFCEQKATLSLALLARGSFETDLSKSRNKLRASLVPWNRDDGFLFATCAVPPLRAPRAVACLANTSEIVVPLRTLRTRFESLYRRRAMLHHYTHYIDTDHFDHAAHALDDLIDAYDRLAASPHDMWPALVPPPRRDPSVG</sequence>
<evidence type="ECO:0000259" key="7">
    <source>
        <dbReference type="SMART" id="SM00864"/>
    </source>
</evidence>
<gene>
    <name evidence="8" type="ORF">CTAYLR_006350</name>
</gene>
<evidence type="ECO:0000256" key="3">
    <source>
        <dbReference type="ARBA" id="ARBA00022741"/>
    </source>
</evidence>
<evidence type="ECO:0000313" key="8">
    <source>
        <dbReference type="EMBL" id="KAJ8599113.1"/>
    </source>
</evidence>